<name>A0ABR4CPL8_9HELO</name>
<dbReference type="InterPro" id="IPR003439">
    <property type="entry name" value="ABC_transporter-like_ATP-bd"/>
</dbReference>
<comment type="similarity">
    <text evidence="2">Belongs to the ABC transporter superfamily. ABCB family. Multidrug resistance exporter (TC 3.A.1.201) subfamily.</text>
</comment>
<feature type="transmembrane region" description="Helical" evidence="10">
    <location>
        <begin position="340"/>
        <end position="367"/>
    </location>
</feature>
<evidence type="ECO:0000259" key="12">
    <source>
        <dbReference type="PROSITE" id="PS50929"/>
    </source>
</evidence>
<feature type="transmembrane region" description="Helical" evidence="10">
    <location>
        <begin position="67"/>
        <end position="95"/>
    </location>
</feature>
<feature type="domain" description="ABC transporter" evidence="11">
    <location>
        <begin position="1037"/>
        <end position="1275"/>
    </location>
</feature>
<keyword evidence="8 10" id="KW-1133">Transmembrane helix</keyword>
<keyword evidence="5" id="KW-0677">Repeat</keyword>
<evidence type="ECO:0000256" key="6">
    <source>
        <dbReference type="ARBA" id="ARBA00022741"/>
    </source>
</evidence>
<evidence type="ECO:0000256" key="9">
    <source>
        <dbReference type="ARBA" id="ARBA00023136"/>
    </source>
</evidence>
<evidence type="ECO:0000256" key="8">
    <source>
        <dbReference type="ARBA" id="ARBA00022989"/>
    </source>
</evidence>
<keyword evidence="3" id="KW-0813">Transport</keyword>
<reference evidence="13 14" key="1">
    <citation type="journal article" date="2024" name="Commun. Biol.">
        <title>Comparative genomic analysis of thermophilic fungi reveals convergent evolutionary adaptations and gene losses.</title>
        <authorList>
            <person name="Steindorff A.S."/>
            <person name="Aguilar-Pontes M.V."/>
            <person name="Robinson A.J."/>
            <person name="Andreopoulos B."/>
            <person name="LaButti K."/>
            <person name="Kuo A."/>
            <person name="Mondo S."/>
            <person name="Riley R."/>
            <person name="Otillar R."/>
            <person name="Haridas S."/>
            <person name="Lipzen A."/>
            <person name="Grimwood J."/>
            <person name="Schmutz J."/>
            <person name="Clum A."/>
            <person name="Reid I.D."/>
            <person name="Moisan M.C."/>
            <person name="Butler G."/>
            <person name="Nguyen T.T.M."/>
            <person name="Dewar K."/>
            <person name="Conant G."/>
            <person name="Drula E."/>
            <person name="Henrissat B."/>
            <person name="Hansel C."/>
            <person name="Singer S."/>
            <person name="Hutchinson M.I."/>
            <person name="de Vries R.P."/>
            <person name="Natvig D.O."/>
            <person name="Powell A.J."/>
            <person name="Tsang A."/>
            <person name="Grigoriev I.V."/>
        </authorList>
    </citation>
    <scope>NUCLEOTIDE SEQUENCE [LARGE SCALE GENOMIC DNA]</scope>
    <source>
        <strain evidence="13 14">CBS 494.80</strain>
    </source>
</reference>
<feature type="transmembrane region" description="Helical" evidence="10">
    <location>
        <begin position="122"/>
        <end position="143"/>
    </location>
</feature>
<gene>
    <name evidence="13" type="ORF">VTL71DRAFT_13115</name>
</gene>
<feature type="domain" description="ABC transmembrane type-1" evidence="12">
    <location>
        <begin position="71"/>
        <end position="361"/>
    </location>
</feature>
<dbReference type="SMART" id="SM00382">
    <property type="entry name" value="AAA"/>
    <property type="match status" value="2"/>
</dbReference>
<dbReference type="PROSITE" id="PS50929">
    <property type="entry name" value="ABC_TM1F"/>
    <property type="match status" value="2"/>
</dbReference>
<dbReference type="Gene3D" id="1.20.1560.10">
    <property type="entry name" value="ABC transporter type 1, transmembrane domain"/>
    <property type="match status" value="2"/>
</dbReference>
<dbReference type="SUPFAM" id="SSF90123">
    <property type="entry name" value="ABC transporter transmembrane region"/>
    <property type="match status" value="2"/>
</dbReference>
<protein>
    <submittedName>
        <fullName evidence="13">Uncharacterized protein</fullName>
    </submittedName>
</protein>
<dbReference type="EMBL" id="JAZHXI010000005">
    <property type="protein sequence ID" value="KAL2071880.1"/>
    <property type="molecule type" value="Genomic_DNA"/>
</dbReference>
<dbReference type="PANTHER" id="PTHR43394">
    <property type="entry name" value="ATP-DEPENDENT PERMEASE MDL1, MITOCHONDRIAL"/>
    <property type="match status" value="1"/>
</dbReference>
<dbReference type="Gene3D" id="3.40.50.300">
    <property type="entry name" value="P-loop containing nucleotide triphosphate hydrolases"/>
    <property type="match status" value="2"/>
</dbReference>
<keyword evidence="9 10" id="KW-0472">Membrane</keyword>
<evidence type="ECO:0000313" key="13">
    <source>
        <dbReference type="EMBL" id="KAL2071880.1"/>
    </source>
</evidence>
<dbReference type="Pfam" id="PF00664">
    <property type="entry name" value="ABC_membrane"/>
    <property type="match status" value="2"/>
</dbReference>
<dbReference type="Proteomes" id="UP001595075">
    <property type="component" value="Unassembled WGS sequence"/>
</dbReference>
<feature type="transmembrane region" description="Helical" evidence="10">
    <location>
        <begin position="859"/>
        <end position="879"/>
    </location>
</feature>
<feature type="transmembrane region" description="Helical" evidence="10">
    <location>
        <begin position="756"/>
        <end position="779"/>
    </location>
</feature>
<feature type="domain" description="ABC transmembrane type-1" evidence="12">
    <location>
        <begin position="713"/>
        <end position="1002"/>
    </location>
</feature>
<dbReference type="CDD" id="cd03249">
    <property type="entry name" value="ABC_MTABC3_MDL1_MDL2"/>
    <property type="match status" value="2"/>
</dbReference>
<accession>A0ABR4CPL8</accession>
<evidence type="ECO:0000256" key="4">
    <source>
        <dbReference type="ARBA" id="ARBA00022692"/>
    </source>
</evidence>
<keyword evidence="4 10" id="KW-0812">Transmembrane</keyword>
<feature type="transmembrane region" description="Helical" evidence="10">
    <location>
        <begin position="711"/>
        <end position="736"/>
    </location>
</feature>
<evidence type="ECO:0000256" key="7">
    <source>
        <dbReference type="ARBA" id="ARBA00022840"/>
    </source>
</evidence>
<keyword evidence="14" id="KW-1185">Reference proteome</keyword>
<keyword evidence="6" id="KW-0547">Nucleotide-binding</keyword>
<comment type="subcellular location">
    <subcellularLocation>
        <location evidence="1">Membrane</location>
        <topology evidence="1">Multi-pass membrane protein</topology>
    </subcellularLocation>
</comment>
<dbReference type="InterPro" id="IPR011527">
    <property type="entry name" value="ABC1_TM_dom"/>
</dbReference>
<dbReference type="InterPro" id="IPR003593">
    <property type="entry name" value="AAA+_ATPase"/>
</dbReference>
<feature type="transmembrane region" description="Helical" evidence="10">
    <location>
        <begin position="195"/>
        <end position="215"/>
    </location>
</feature>
<comment type="caution">
    <text evidence="13">The sequence shown here is derived from an EMBL/GenBank/DDBJ whole genome shotgun (WGS) entry which is preliminary data.</text>
</comment>
<proteinExistence type="inferred from homology"/>
<dbReference type="InterPro" id="IPR027417">
    <property type="entry name" value="P-loop_NTPase"/>
</dbReference>
<dbReference type="InterPro" id="IPR039421">
    <property type="entry name" value="Type_1_exporter"/>
</dbReference>
<sequence>MDVAAHGGGGGGGALQIDIANTNINDTEAPPIQLNEQELSILRRQIQMPDVKIGPRTMIRYATRKDLLIMFISSGCAIIGGGIVPLMSVVFGALAQSFQEYSVLSKIEKSAFDRNLVTKTLYLVYLAIGEYVFISIATFGFLYTGARITQSLREQYLTAVLRQNVAFFDTLGTGEVINRITADLNLVQDGMSEKIGFTITGLATFISAFTIGFIMYWKLTLILSGTLISLLLGLFLTSLVSKKYSSRKIAANASAASLSDEVFSSIRNAIAFNTQETLAKQYEKVLESAAKFDFKLGIVISVLLAACMAIVELTYALAFWEGSRLLVGGEINLAKLLTTVLAIVLGSFALVNIAANFQAFAIALTAAKNIYSTIDRISPLDSSSEQGLRPDEIEGRIELQNIKHVYPSRPDVCVMDNFSLVIPAGKTTAIVGPSGSGKSTVIGLIERFYEPVGGRILVGGLDVCNLNLTWMRQQIALVSQEPVLFGTTIYENIRHGLIGTAYENASPEIQNQMIIEAAKTSNIHNFITSLTAGYQTQVGQRGLLLSGGQKQRIAISRAIISDPKILLLDEATSALDTRSEGVVQAALNTASKGRTTIVIAHRLSTIKDADKIVVMAGGRIVEQGTHEQLLELKSSYYELVQAQEMLPGSGCQEDEFADMPDAENDLVIDEKYEIGLGHNYLTPVYEPTVREGSSWSLAKTFLAFNRKEMPIMLIGLFFSVMAGGTYPTQSLFFAKAISSLALPPSRSDQLRDEVNFWSWMYFMLAITAFLAFLFQGLALGYCSSKLTSRAGSRAFRDIIRQDVSFFDRDENTVGALTSTLSTEPTNLAGFGGFTLGAIVSVASTIISALALSIALSWKLGLVCGATIPLMLSCGFYRFWIMAQLAKRSKVAYANSAGYAAEATSAIRTIASLTREKEVIESYHESLAEERLKAFMPTLKSANLYALSQGFPYLVMALGFWYGGHLISRGEIGMFEFYVCYNALIFTIQSAGRVLAFAPELGKAKNAALVLKDLFDTKPVIESGGSEGLAPGQLTGKIEFRDVHFHYLKREGVKVLNGLNFTVNPGEYVALVGASGCGKSTVLALLERFYDPVYGNIFIDGKKISTLNLPRYRHLLALVSQEPTLYQGSIRENILLGADQNDIDDMALHQVCRDADIYDFIMSLPDGFNTSVGTKGTLLSGGQKQRLAIARALIRNPTVLLLDEATSALDSESEKIVQAALERAMRGRTTIAVAHRLSTIQRADRIIVLDQGLVAEMGSHSELLQKRGLYYEMAKTQSLDRAN</sequence>
<organism evidence="13 14">
    <name type="scientific">Oculimacula yallundae</name>
    <dbReference type="NCBI Taxonomy" id="86028"/>
    <lineage>
        <taxon>Eukaryota</taxon>
        <taxon>Fungi</taxon>
        <taxon>Dikarya</taxon>
        <taxon>Ascomycota</taxon>
        <taxon>Pezizomycotina</taxon>
        <taxon>Leotiomycetes</taxon>
        <taxon>Helotiales</taxon>
        <taxon>Ploettnerulaceae</taxon>
        <taxon>Oculimacula</taxon>
    </lineage>
</organism>
<evidence type="ECO:0000256" key="2">
    <source>
        <dbReference type="ARBA" id="ARBA00007577"/>
    </source>
</evidence>
<dbReference type="CDD" id="cd18577">
    <property type="entry name" value="ABC_6TM_Pgp_ABCB1_D1_like"/>
    <property type="match status" value="1"/>
</dbReference>
<evidence type="ECO:0000256" key="5">
    <source>
        <dbReference type="ARBA" id="ARBA00022737"/>
    </source>
</evidence>
<dbReference type="InterPro" id="IPR036640">
    <property type="entry name" value="ABC1_TM_sf"/>
</dbReference>
<feature type="transmembrane region" description="Helical" evidence="10">
    <location>
        <begin position="221"/>
        <end position="240"/>
    </location>
</feature>
<feature type="domain" description="ABC transporter" evidence="11">
    <location>
        <begin position="397"/>
        <end position="642"/>
    </location>
</feature>
<dbReference type="PROSITE" id="PS00211">
    <property type="entry name" value="ABC_TRANSPORTER_1"/>
    <property type="match status" value="2"/>
</dbReference>
<dbReference type="PROSITE" id="PS50893">
    <property type="entry name" value="ABC_TRANSPORTER_2"/>
    <property type="match status" value="2"/>
</dbReference>
<dbReference type="Pfam" id="PF00005">
    <property type="entry name" value="ABC_tran"/>
    <property type="match status" value="2"/>
</dbReference>
<feature type="transmembrane region" description="Helical" evidence="10">
    <location>
        <begin position="941"/>
        <end position="962"/>
    </location>
</feature>
<dbReference type="PANTHER" id="PTHR43394:SF11">
    <property type="entry name" value="ATP-BINDING CASSETTE TRANSPORTER"/>
    <property type="match status" value="1"/>
</dbReference>
<evidence type="ECO:0000256" key="3">
    <source>
        <dbReference type="ARBA" id="ARBA00022448"/>
    </source>
</evidence>
<keyword evidence="7" id="KW-0067">ATP-binding</keyword>
<dbReference type="InterPro" id="IPR017871">
    <property type="entry name" value="ABC_transporter-like_CS"/>
</dbReference>
<dbReference type="SUPFAM" id="SSF52540">
    <property type="entry name" value="P-loop containing nucleoside triphosphate hydrolases"/>
    <property type="match status" value="2"/>
</dbReference>
<evidence type="ECO:0000256" key="1">
    <source>
        <dbReference type="ARBA" id="ARBA00004141"/>
    </source>
</evidence>
<dbReference type="CDD" id="cd18578">
    <property type="entry name" value="ABC_6TM_Pgp_ABCB1_D2_like"/>
    <property type="match status" value="1"/>
</dbReference>
<feature type="transmembrane region" description="Helical" evidence="10">
    <location>
        <begin position="827"/>
        <end position="853"/>
    </location>
</feature>
<evidence type="ECO:0000256" key="10">
    <source>
        <dbReference type="SAM" id="Phobius"/>
    </source>
</evidence>
<feature type="transmembrane region" description="Helical" evidence="10">
    <location>
        <begin position="296"/>
        <end position="320"/>
    </location>
</feature>
<evidence type="ECO:0000259" key="11">
    <source>
        <dbReference type="PROSITE" id="PS50893"/>
    </source>
</evidence>
<evidence type="ECO:0000313" key="14">
    <source>
        <dbReference type="Proteomes" id="UP001595075"/>
    </source>
</evidence>